<dbReference type="RefSeq" id="WP_109275551.1">
    <property type="nucleotide sequence ID" value="NZ_QFKX01000002.1"/>
</dbReference>
<feature type="compositionally biased region" description="Basic and acidic residues" evidence="1">
    <location>
        <begin position="164"/>
        <end position="197"/>
    </location>
</feature>
<reference evidence="3 4" key="1">
    <citation type="submission" date="2018-05" db="EMBL/GenBank/DDBJ databases">
        <title>Brachybacterium sp. M1HQ-2T, whole genome shotgun sequence.</title>
        <authorList>
            <person name="Tuo L."/>
        </authorList>
    </citation>
    <scope>NUCLEOTIDE SEQUENCE [LARGE SCALE GENOMIC DNA]</scope>
    <source>
        <strain evidence="3 4">M1HQ-2</strain>
    </source>
</reference>
<feature type="region of interest" description="Disordered" evidence="1">
    <location>
        <begin position="164"/>
        <end position="235"/>
    </location>
</feature>
<evidence type="ECO:0000313" key="4">
    <source>
        <dbReference type="Proteomes" id="UP000245590"/>
    </source>
</evidence>
<accession>A0A2U2RME4</accession>
<dbReference type="Proteomes" id="UP000245590">
    <property type="component" value="Unassembled WGS sequence"/>
</dbReference>
<organism evidence="3 4">
    <name type="scientific">Brachybacterium endophyticum</name>
    <dbReference type="NCBI Taxonomy" id="2182385"/>
    <lineage>
        <taxon>Bacteria</taxon>
        <taxon>Bacillati</taxon>
        <taxon>Actinomycetota</taxon>
        <taxon>Actinomycetes</taxon>
        <taxon>Micrococcales</taxon>
        <taxon>Dermabacteraceae</taxon>
        <taxon>Brachybacterium</taxon>
    </lineage>
</organism>
<evidence type="ECO:0000313" key="3">
    <source>
        <dbReference type="EMBL" id="PWH06954.1"/>
    </source>
</evidence>
<protein>
    <submittedName>
        <fullName evidence="3">Uncharacterized protein</fullName>
    </submittedName>
</protein>
<feature type="transmembrane region" description="Helical" evidence="2">
    <location>
        <begin position="134"/>
        <end position="151"/>
    </location>
</feature>
<gene>
    <name evidence="3" type="ORF">DEO23_08660</name>
</gene>
<dbReference type="OrthoDB" id="4793882at2"/>
<comment type="caution">
    <text evidence="3">The sequence shown here is derived from an EMBL/GenBank/DDBJ whole genome shotgun (WGS) entry which is preliminary data.</text>
</comment>
<feature type="transmembrane region" description="Helical" evidence="2">
    <location>
        <begin position="108"/>
        <end position="128"/>
    </location>
</feature>
<name>A0A2U2RME4_9MICO</name>
<evidence type="ECO:0000256" key="1">
    <source>
        <dbReference type="SAM" id="MobiDB-lite"/>
    </source>
</evidence>
<keyword evidence="4" id="KW-1185">Reference proteome</keyword>
<keyword evidence="2" id="KW-0812">Transmembrane</keyword>
<dbReference type="AlphaFoldDB" id="A0A2U2RME4"/>
<keyword evidence="2" id="KW-1133">Transmembrane helix</keyword>
<dbReference type="EMBL" id="QFKX01000002">
    <property type="protein sequence ID" value="PWH06954.1"/>
    <property type="molecule type" value="Genomic_DNA"/>
</dbReference>
<keyword evidence="2" id="KW-0472">Membrane</keyword>
<sequence length="301" mass="32826">METFNLGAVLFALLLLVWVGYAVPRSAERRELVSRARDAVRSRDSRTARDLSEAAHTRPRAREVHAMSDERLLLRPADPTARPRFDTDPGTRVDPFVEAGRQRRTLRAVLLGLIVLTIGVAVLAGSSILPVWSVLLPVVLLAGYIIGLRRAELDRRARLRRASELRRGEDAPQETERAGAKPADPAHRADAAGEDTKVLATATSGEDGSGELGEQIESASASMAAPGEWVPRPVPRPTYTMRGDVEDLATRHAAHRHAVAPQQVALEVETVDVADEALREDPEAPKADELGLNEILARRRA</sequence>
<feature type="region of interest" description="Disordered" evidence="1">
    <location>
        <begin position="281"/>
        <end position="301"/>
    </location>
</feature>
<feature type="transmembrane region" description="Helical" evidence="2">
    <location>
        <begin position="6"/>
        <end position="23"/>
    </location>
</feature>
<evidence type="ECO:0000256" key="2">
    <source>
        <dbReference type="SAM" id="Phobius"/>
    </source>
</evidence>
<proteinExistence type="predicted"/>